<dbReference type="GO" id="GO:0005774">
    <property type="term" value="C:vacuolar membrane"/>
    <property type="evidence" value="ECO:0007669"/>
    <property type="project" value="UniProtKB-SubCell"/>
</dbReference>
<dbReference type="RefSeq" id="XP_018983928.1">
    <property type="nucleotide sequence ID" value="XM_019132952.1"/>
</dbReference>
<proteinExistence type="inferred from homology"/>
<dbReference type="STRING" id="984486.A0A1E3QLR9"/>
<dbReference type="InterPro" id="IPR001680">
    <property type="entry name" value="WD40_rpt"/>
</dbReference>
<dbReference type="Pfam" id="PF21032">
    <property type="entry name" value="PROPPIN"/>
    <property type="match status" value="1"/>
</dbReference>
<dbReference type="GO" id="GO:0010314">
    <property type="term" value="F:phosphatidylinositol-5-phosphate binding"/>
    <property type="evidence" value="ECO:0007669"/>
    <property type="project" value="EnsemblFungi"/>
</dbReference>
<evidence type="ECO:0000256" key="2">
    <source>
        <dbReference type="ARBA" id="ARBA00022448"/>
    </source>
</evidence>
<evidence type="ECO:0000256" key="1">
    <source>
        <dbReference type="ARBA" id="ARBA00004184"/>
    </source>
</evidence>
<dbReference type="GeneID" id="30150805"/>
<protein>
    <recommendedName>
        <fullName evidence="11">SVP1-like protein 2</fullName>
    </recommendedName>
</protein>
<keyword evidence="10" id="KW-1185">Reference proteome</keyword>
<comment type="similarity">
    <text evidence="7">Belongs to the WD repeat PROPPIN family.</text>
</comment>
<reference evidence="10" key="1">
    <citation type="submission" date="2016-05" db="EMBL/GenBank/DDBJ databases">
        <title>Comparative genomics of biotechnologically important yeasts.</title>
        <authorList>
            <consortium name="DOE Joint Genome Institute"/>
            <person name="Riley R."/>
            <person name="Haridas S."/>
            <person name="Wolfe K.H."/>
            <person name="Lopes M.R."/>
            <person name="Hittinger C.T."/>
            <person name="Goker M."/>
            <person name="Salamov A."/>
            <person name="Wisecaver J."/>
            <person name="Long T.M."/>
            <person name="Aerts A.L."/>
            <person name="Barry K."/>
            <person name="Choi C."/>
            <person name="Clum A."/>
            <person name="Coughlan A.Y."/>
            <person name="Deshpande S."/>
            <person name="Douglass A.P."/>
            <person name="Hanson S.J."/>
            <person name="Klenk H.-P."/>
            <person name="Labutti K."/>
            <person name="Lapidus A."/>
            <person name="Lindquist E."/>
            <person name="Lipzen A."/>
            <person name="Meier-Kolthoff J.P."/>
            <person name="Ohm R.A."/>
            <person name="Otillar R.P."/>
            <person name="Pangilinan J."/>
            <person name="Peng Y."/>
            <person name="Rokas A."/>
            <person name="Rosa C.A."/>
            <person name="Scheuner C."/>
            <person name="Sibirny A.A."/>
            <person name="Slot J.C."/>
            <person name="Stielow J.B."/>
            <person name="Sun H."/>
            <person name="Kurtzman C.P."/>
            <person name="Blackwell M."/>
            <person name="Grigoriev I.V."/>
            <person name="Jeffries T.W."/>
        </authorList>
    </citation>
    <scope>NUCLEOTIDE SEQUENCE [LARGE SCALE GENOMIC DNA]</scope>
    <source>
        <strain evidence="10">NRRL Y-12698</strain>
    </source>
</reference>
<name>A0A1E3QLR9_9ASCO</name>
<dbReference type="Gene3D" id="2.130.10.10">
    <property type="entry name" value="YVTN repeat-like/Quinoprotein amine dehydrogenase"/>
    <property type="match status" value="1"/>
</dbReference>
<dbReference type="Proteomes" id="UP000094336">
    <property type="component" value="Unassembled WGS sequence"/>
</dbReference>
<dbReference type="AlphaFoldDB" id="A0A1E3QLR9"/>
<keyword evidence="5" id="KW-0677">Repeat</keyword>
<evidence type="ECO:0000256" key="3">
    <source>
        <dbReference type="ARBA" id="ARBA00022554"/>
    </source>
</evidence>
<evidence type="ECO:0000313" key="10">
    <source>
        <dbReference type="Proteomes" id="UP000094336"/>
    </source>
</evidence>
<dbReference type="GO" id="GO:0005768">
    <property type="term" value="C:endosome"/>
    <property type="evidence" value="ECO:0007669"/>
    <property type="project" value="EnsemblFungi"/>
</dbReference>
<dbReference type="OrthoDB" id="1667587at2759"/>
<evidence type="ECO:0000313" key="9">
    <source>
        <dbReference type="EMBL" id="ODQ78600.1"/>
    </source>
</evidence>
<evidence type="ECO:0000256" key="6">
    <source>
        <dbReference type="ARBA" id="ARBA00022927"/>
    </source>
</evidence>
<keyword evidence="2" id="KW-0813">Transport</keyword>
<dbReference type="GO" id="GO:0034727">
    <property type="term" value="P:piecemeal microautophagy of the nucleus"/>
    <property type="evidence" value="ECO:0007669"/>
    <property type="project" value="EnsemblFungi"/>
</dbReference>
<dbReference type="SMART" id="SM00320">
    <property type="entry name" value="WD40"/>
    <property type="match status" value="3"/>
</dbReference>
<evidence type="ECO:0000256" key="5">
    <source>
        <dbReference type="ARBA" id="ARBA00022737"/>
    </source>
</evidence>
<dbReference type="InterPro" id="IPR036322">
    <property type="entry name" value="WD40_repeat_dom_sf"/>
</dbReference>
<dbReference type="GO" id="GO:0080025">
    <property type="term" value="F:phosphatidylinositol-3,5-bisphosphate binding"/>
    <property type="evidence" value="ECO:0007669"/>
    <property type="project" value="EnsemblFungi"/>
</dbReference>
<keyword evidence="4" id="KW-0853">WD repeat</keyword>
<keyword evidence="3" id="KW-0926">Vacuole</keyword>
<dbReference type="InterPro" id="IPR015943">
    <property type="entry name" value="WD40/YVTN_repeat-like_dom_sf"/>
</dbReference>
<dbReference type="GO" id="GO:0000324">
    <property type="term" value="C:fungal-type vacuole"/>
    <property type="evidence" value="ECO:0007669"/>
    <property type="project" value="EnsemblFungi"/>
</dbReference>
<evidence type="ECO:0000256" key="4">
    <source>
        <dbReference type="ARBA" id="ARBA00022574"/>
    </source>
</evidence>
<dbReference type="SUPFAM" id="SSF50978">
    <property type="entry name" value="WD40 repeat-like"/>
    <property type="match status" value="1"/>
</dbReference>
<evidence type="ECO:0008006" key="11">
    <source>
        <dbReference type="Google" id="ProtNLM"/>
    </source>
</evidence>
<keyword evidence="6" id="KW-0653">Protein transport</keyword>
<accession>A0A1E3QLR9</accession>
<dbReference type="GO" id="GO:0015031">
    <property type="term" value="P:protein transport"/>
    <property type="evidence" value="ECO:0007669"/>
    <property type="project" value="UniProtKB-KW"/>
</dbReference>
<dbReference type="GO" id="GO:0032266">
    <property type="term" value="F:phosphatidylinositol-3-phosphate binding"/>
    <property type="evidence" value="ECO:0007669"/>
    <property type="project" value="EnsemblFungi"/>
</dbReference>
<dbReference type="EMBL" id="KV454435">
    <property type="protein sequence ID" value="ODQ78600.1"/>
    <property type="molecule type" value="Genomic_DNA"/>
</dbReference>
<organism evidence="9 10">
    <name type="scientific">Babjeviella inositovora NRRL Y-12698</name>
    <dbReference type="NCBI Taxonomy" id="984486"/>
    <lineage>
        <taxon>Eukaryota</taxon>
        <taxon>Fungi</taxon>
        <taxon>Dikarya</taxon>
        <taxon>Ascomycota</taxon>
        <taxon>Saccharomycotina</taxon>
        <taxon>Pichiomycetes</taxon>
        <taxon>Serinales incertae sedis</taxon>
        <taxon>Babjeviella</taxon>
    </lineage>
</organism>
<dbReference type="GO" id="GO:0070273">
    <property type="term" value="F:phosphatidylinositol-4-phosphate binding"/>
    <property type="evidence" value="ECO:0007669"/>
    <property type="project" value="EnsemblFungi"/>
</dbReference>
<dbReference type="InterPro" id="IPR048720">
    <property type="entry name" value="PROPPIN"/>
</dbReference>
<comment type="subcellular location">
    <subcellularLocation>
        <location evidence="1">Endomembrane system</location>
        <topology evidence="1">Peripheral membrane protein</topology>
    </subcellularLocation>
    <subcellularLocation>
        <location evidence="8">Vacuole membrane</location>
    </subcellularLocation>
</comment>
<evidence type="ECO:0000256" key="7">
    <source>
        <dbReference type="ARBA" id="ARBA00025740"/>
    </source>
</evidence>
<sequence>MNTHKPLSKTLPATPQLLCAAFNQDQGCFAIGHELGFRVYNADPMQLKVKRNFDGGIGSVAMLHRTNYLALIGGGRAPKFPGNKVIIWDDLKRKSSLVIEFMDPVMRVLLSRIRIVVVVRNRVHVYGFLSPPKPLAVFDTAENGHGIADLSVNATPSDAYQILAFPGRTVGQIQLVDVSPKGQERNLVSLIKAHKAPVRCLVLNRLGTMVASASEKGTIIRVHSTTNTSLLHEFRRGLDRAVVTSMAFSPNGSKLAVLSDKLTLHVFNVSLSGANRKHVLNRLTLPLPQYFQSTWSFVSARVDDHVLPSDEGVLGWSGEDCLVLVWKAQGIWEKYCIIEKDGDEGKEWTLVKEGWRGFGELG</sequence>
<dbReference type="PANTHER" id="PTHR11227">
    <property type="entry name" value="WD-REPEAT PROTEIN INTERACTING WITH PHOSPHOINOSIDES WIPI -RELATED"/>
    <property type="match status" value="1"/>
</dbReference>
<evidence type="ECO:0000256" key="8">
    <source>
        <dbReference type="ARBA" id="ARBA00037813"/>
    </source>
</evidence>
<gene>
    <name evidence="9" type="ORF">BABINDRAFT_9361</name>
</gene>